<evidence type="ECO:0000313" key="4">
    <source>
        <dbReference type="EMBL" id="EKD24492.1"/>
    </source>
</evidence>
<dbReference type="Gene3D" id="1.10.8.10">
    <property type="entry name" value="DNA helicase RuvA subunit, C-terminal domain"/>
    <property type="match status" value="1"/>
</dbReference>
<dbReference type="EMBL" id="AMFJ01036239">
    <property type="protein sequence ID" value="EKD24492.1"/>
    <property type="molecule type" value="Genomic_DNA"/>
</dbReference>
<dbReference type="SUPFAM" id="SSF53335">
    <property type="entry name" value="S-adenosyl-L-methionine-dependent methyltransferases"/>
    <property type="match status" value="1"/>
</dbReference>
<evidence type="ECO:0000256" key="1">
    <source>
        <dbReference type="ARBA" id="ARBA00022603"/>
    </source>
</evidence>
<dbReference type="GO" id="GO:0008276">
    <property type="term" value="F:protein methyltransferase activity"/>
    <property type="evidence" value="ECO:0007669"/>
    <property type="project" value="InterPro"/>
</dbReference>
<reference evidence="4" key="1">
    <citation type="journal article" date="2012" name="Science">
        <title>Fermentation, hydrogen, and sulfur metabolism in multiple uncultivated bacterial phyla.</title>
        <authorList>
            <person name="Wrighton K.C."/>
            <person name="Thomas B.C."/>
            <person name="Sharon I."/>
            <person name="Miller C.S."/>
            <person name="Castelle C.J."/>
            <person name="VerBerkmoes N.C."/>
            <person name="Wilkins M.J."/>
            <person name="Hettich R.L."/>
            <person name="Lipton M.S."/>
            <person name="Williams K.H."/>
            <person name="Long P.E."/>
            <person name="Banfield J.F."/>
        </authorList>
    </citation>
    <scope>NUCLEOTIDE SEQUENCE [LARGE SCALE GENOMIC DNA]</scope>
</reference>
<gene>
    <name evidence="4" type="primary">hemK</name>
    <name evidence="4" type="ORF">ACD_80C00232G0002</name>
</gene>
<organism evidence="4">
    <name type="scientific">uncultured bacterium</name>
    <name type="common">gcode 4</name>
    <dbReference type="NCBI Taxonomy" id="1234023"/>
    <lineage>
        <taxon>Bacteria</taxon>
        <taxon>environmental samples</taxon>
    </lineage>
</organism>
<name>K1XH95_9BACT</name>
<accession>K1XH95</accession>
<dbReference type="AlphaFoldDB" id="K1XH95"/>
<proteinExistence type="predicted"/>
<keyword evidence="2 4" id="KW-0808">Transferase</keyword>
<dbReference type="InterPro" id="IPR029063">
    <property type="entry name" value="SAM-dependent_MTases_sf"/>
</dbReference>
<dbReference type="EC" id="2.1.1.-" evidence="4"/>
<evidence type="ECO:0000256" key="3">
    <source>
        <dbReference type="ARBA" id="ARBA00022691"/>
    </source>
</evidence>
<keyword evidence="1 4" id="KW-0489">Methyltransferase</keyword>
<dbReference type="PANTHER" id="PTHR18895:SF74">
    <property type="entry name" value="MTRF1L RELEASE FACTOR GLUTAMINE METHYLTRANSFERASE"/>
    <property type="match status" value="1"/>
</dbReference>
<dbReference type="PANTHER" id="PTHR18895">
    <property type="entry name" value="HEMK METHYLTRANSFERASE"/>
    <property type="match status" value="1"/>
</dbReference>
<sequence>MKLSELLWNPAFKEKFVLQKFLCTFLHCSREELRTNMDKEISDEIIQKILVAYKSYVEDKKPLEYILGHVDFFGKEFFVNEATLIPRPETEYMINSVSEFISWKIEKLKDWKVENNILLDIWTGCGVLGISVLLQNPDYFAEAVFADYFANALEVAKKNYELLITNYEWKVQFLQADLLDFLLNKSSTLKGTPSFLKEDKIDNTVLVANLPYIPEETFEMNAADNVKKWEPKTAFVWGDDGLDYYRIMLDQIVSLNKSSTLKDTPSFFKEDKLMMFLEMMTWQVDVLRQEFDQYFVFEEVKTFHFNIRIVKAYLK</sequence>
<keyword evidence="3" id="KW-0949">S-adenosyl-L-methionine</keyword>
<dbReference type="GO" id="GO:0032259">
    <property type="term" value="P:methylation"/>
    <property type="evidence" value="ECO:0007669"/>
    <property type="project" value="UniProtKB-KW"/>
</dbReference>
<dbReference type="NCBIfam" id="TIGR00536">
    <property type="entry name" value="hemK_fam"/>
    <property type="match status" value="1"/>
</dbReference>
<comment type="caution">
    <text evidence="4">The sequence shown here is derived from an EMBL/GenBank/DDBJ whole genome shotgun (WGS) entry which is preliminary data.</text>
</comment>
<protein>
    <submittedName>
        <fullName evidence="4">Protein-(Glutamine-N5) methyltransferase, release factor-specific</fullName>
        <ecNumber evidence="4">2.1.1.-</ecNumber>
    </submittedName>
</protein>
<dbReference type="InterPro" id="IPR004556">
    <property type="entry name" value="HemK-like"/>
</dbReference>
<dbReference type="InterPro" id="IPR050320">
    <property type="entry name" value="N5-glutamine_MTase"/>
</dbReference>
<dbReference type="Gene3D" id="3.40.50.150">
    <property type="entry name" value="Vaccinia Virus protein VP39"/>
    <property type="match status" value="1"/>
</dbReference>
<evidence type="ECO:0000256" key="2">
    <source>
        <dbReference type="ARBA" id="ARBA00022679"/>
    </source>
</evidence>